<sequence>MKFYLGLAEKVFSGGRVWGVDHAKGWQFLISKKPKNIIQQGF</sequence>
<protein>
    <submittedName>
        <fullName evidence="1">Uncharacterized protein</fullName>
    </submittedName>
</protein>
<proteinExistence type="predicted"/>
<gene>
    <name evidence="1" type="ORF">BH695_1758</name>
</gene>
<dbReference type="AlphaFoldDB" id="A0AB33BK32"/>
<evidence type="ECO:0000313" key="1">
    <source>
        <dbReference type="EMBL" id="ARI81039.1"/>
    </source>
</evidence>
<keyword evidence="2" id="KW-1185">Reference proteome</keyword>
<evidence type="ECO:0000313" key="2">
    <source>
        <dbReference type="Proteomes" id="UP000192439"/>
    </source>
</evidence>
<name>A0AB33BK32_MICA7</name>
<dbReference type="Proteomes" id="UP000192439">
    <property type="component" value="Chromosome"/>
</dbReference>
<reference evidence="1 2" key="1">
    <citation type="journal article" date="2018" name="Harmful Algae">
        <title>The highly heterogeneous methylated genomes and diverse restriction-modification systems of bloom-forming Microcystis.</title>
        <authorList>
            <person name="Zhao L."/>
            <person name="Song Y."/>
            <person name="Li L."/>
            <person name="Gan N."/>
            <person name="Brand J.J."/>
            <person name="Song L."/>
        </authorList>
    </citation>
    <scope>NUCLEOTIDE SEQUENCE [LARGE SCALE GENOMIC DNA]</scope>
    <source>
        <strain evidence="1 2">PCC 7806SL</strain>
    </source>
</reference>
<accession>A0AB33BK32</accession>
<organism evidence="1 2">
    <name type="scientific">Microcystis aeruginosa PCC 7806SL</name>
    <dbReference type="NCBI Taxonomy" id="1903187"/>
    <lineage>
        <taxon>Bacteria</taxon>
        <taxon>Bacillati</taxon>
        <taxon>Cyanobacteriota</taxon>
        <taxon>Cyanophyceae</taxon>
        <taxon>Oscillatoriophycideae</taxon>
        <taxon>Chroococcales</taxon>
        <taxon>Microcystaceae</taxon>
        <taxon>Microcystis</taxon>
    </lineage>
</organism>
<dbReference type="EMBL" id="CP020771">
    <property type="protein sequence ID" value="ARI81039.1"/>
    <property type="molecule type" value="Genomic_DNA"/>
</dbReference>